<dbReference type="PROSITE" id="PS51257">
    <property type="entry name" value="PROKAR_LIPOPROTEIN"/>
    <property type="match status" value="1"/>
</dbReference>
<dbReference type="OrthoDB" id="753168at2"/>
<dbReference type="CDD" id="cd00146">
    <property type="entry name" value="PKD"/>
    <property type="match status" value="1"/>
</dbReference>
<dbReference type="RefSeq" id="WP_129921998.1">
    <property type="nucleotide sequence ID" value="NZ_SEWE01000034.1"/>
</dbReference>
<accession>A0A4V1ZAH7</accession>
<dbReference type="Proteomes" id="UP000294155">
    <property type="component" value="Unassembled WGS sequence"/>
</dbReference>
<evidence type="ECO:0000313" key="2">
    <source>
        <dbReference type="EMBL" id="RYU78171.1"/>
    </source>
</evidence>
<reference evidence="2 3" key="1">
    <citation type="submission" date="2019-02" db="EMBL/GenBank/DDBJ databases">
        <title>Bacterial novel species isolated from soil.</title>
        <authorList>
            <person name="Jung H.-Y."/>
        </authorList>
    </citation>
    <scope>NUCLEOTIDE SEQUENCE [LARGE SCALE GENOMIC DNA]</scope>
    <source>
        <strain evidence="2 3">1-3-3-3</strain>
    </source>
</reference>
<dbReference type="PROSITE" id="PS50093">
    <property type="entry name" value="PKD"/>
    <property type="match status" value="1"/>
</dbReference>
<dbReference type="SMART" id="SM00089">
    <property type="entry name" value="PKD"/>
    <property type="match status" value="1"/>
</dbReference>
<dbReference type="InterPro" id="IPR035986">
    <property type="entry name" value="PKD_dom_sf"/>
</dbReference>
<protein>
    <submittedName>
        <fullName evidence="2">PKD domain-containing protein</fullName>
    </submittedName>
</protein>
<dbReference type="SUPFAM" id="SSF49299">
    <property type="entry name" value="PKD domain"/>
    <property type="match status" value="1"/>
</dbReference>
<dbReference type="EMBL" id="SEWE01000034">
    <property type="protein sequence ID" value="RYU78171.1"/>
    <property type="molecule type" value="Genomic_DNA"/>
</dbReference>
<dbReference type="AlphaFoldDB" id="A0A4V1ZAH7"/>
<feature type="domain" description="PKD" evidence="1">
    <location>
        <begin position="33"/>
        <end position="110"/>
    </location>
</feature>
<keyword evidence="3" id="KW-1185">Reference proteome</keyword>
<dbReference type="InterPro" id="IPR022409">
    <property type="entry name" value="PKD/Chitinase_dom"/>
</dbReference>
<organism evidence="2 3">
    <name type="scientific">Hymenobacter persicinus</name>
    <dbReference type="NCBI Taxonomy" id="2025506"/>
    <lineage>
        <taxon>Bacteria</taxon>
        <taxon>Pseudomonadati</taxon>
        <taxon>Bacteroidota</taxon>
        <taxon>Cytophagia</taxon>
        <taxon>Cytophagales</taxon>
        <taxon>Hymenobacteraceae</taxon>
        <taxon>Hymenobacter</taxon>
    </lineage>
</organism>
<name>A0A4V1ZAH7_9BACT</name>
<gene>
    <name evidence="2" type="ORF">EWM57_15135</name>
</gene>
<comment type="caution">
    <text evidence="2">The sequence shown here is derived from an EMBL/GenBank/DDBJ whole genome shotgun (WGS) entry which is preliminary data.</text>
</comment>
<sequence>MKKIILSLALVGTLACSKEENAQPAGPKVTPSAATAAFTAQWNVAAEQENITFTNASKNAVRYEWDFGDGQASIATSPTIKYPSKGTYTVRLLAYDAEGKASTLEQTIKVGKRYVKEIKLAGLSFVNNWGLPWDDDGTGPDVSLRYSLPQGWVGTVPLSNLQPAQLPFTSSFTTLTLGNREIVPGRFDLLMVDMDGPGSFSAYDVMYQWKTTDVPAPVRDELGRGTYTFQGPVGSPGPWNVVVSYETLL</sequence>
<evidence type="ECO:0000313" key="3">
    <source>
        <dbReference type="Proteomes" id="UP000294155"/>
    </source>
</evidence>
<dbReference type="InterPro" id="IPR000601">
    <property type="entry name" value="PKD_dom"/>
</dbReference>
<evidence type="ECO:0000259" key="1">
    <source>
        <dbReference type="PROSITE" id="PS50093"/>
    </source>
</evidence>
<dbReference type="Pfam" id="PF00801">
    <property type="entry name" value="PKD"/>
    <property type="match status" value="1"/>
</dbReference>
<proteinExistence type="predicted"/>
<dbReference type="Gene3D" id="2.60.40.10">
    <property type="entry name" value="Immunoglobulins"/>
    <property type="match status" value="1"/>
</dbReference>
<dbReference type="InterPro" id="IPR013783">
    <property type="entry name" value="Ig-like_fold"/>
</dbReference>